<dbReference type="InterPro" id="IPR050678">
    <property type="entry name" value="DNA_Partitioning_ATPase"/>
</dbReference>
<sequence>MNTDSSLQTPEIIALVSQHSGVGRTTIAVNFALALAAAGRRVLLMDLNTDGAVGRALVRSGEGLGLERALLDAVLSRDMIVATEVPDLYLAASGPGLAQIETQLTLLGDSRTRLHQALAAATTLTQRFDHIIIDCPPALGLLTLNALSAAHRVLMPLPCDVTTLEGLPELLKSIGRLRAGLAQPLLGVHLLVSGTCTKDAFSQPSLAVVRRNYKRLMLHTEIPDDPAVMTAAANERPLLVDNPRAPASRAYLALAAEWLTLGEFGERSRLPWRSKSRQEQMTYHGAVMNRRIEAWLSDPSSLLYDEQVALRLQDAPAFDEFLGLPPLPDAPTQQRRTRRAWLWRTGTVLALVVLVFSTWNLTAAWRTTLGIWLIGSEPSWEVGSLLLARADPLAYREIQWTLNLLERNRQALLECGEQARAERETIACLIDVGP</sequence>
<dbReference type="InterPro" id="IPR027417">
    <property type="entry name" value="P-loop_NTPase"/>
</dbReference>
<dbReference type="PANTHER" id="PTHR13696:SF52">
    <property type="entry name" value="PARA FAMILY PROTEIN CT_582"/>
    <property type="match status" value="1"/>
</dbReference>
<dbReference type="Pfam" id="PF13614">
    <property type="entry name" value="AAA_31"/>
    <property type="match status" value="1"/>
</dbReference>
<evidence type="ECO:0000313" key="4">
    <source>
        <dbReference type="Proteomes" id="UP000198672"/>
    </source>
</evidence>
<keyword evidence="4" id="KW-1185">Reference proteome</keyword>
<dbReference type="RefSeq" id="WP_177169004.1">
    <property type="nucleotide sequence ID" value="NZ_FNOW01000015.1"/>
</dbReference>
<keyword evidence="1" id="KW-0812">Transmembrane</keyword>
<feature type="domain" description="AAA" evidence="2">
    <location>
        <begin position="11"/>
        <end position="179"/>
    </location>
</feature>
<accession>A0A1H3EXF4</accession>
<dbReference type="Proteomes" id="UP000198672">
    <property type="component" value="Unassembled WGS sequence"/>
</dbReference>
<name>A0A1H3EXF4_ALLWA</name>
<dbReference type="InterPro" id="IPR025669">
    <property type="entry name" value="AAA_dom"/>
</dbReference>
<evidence type="ECO:0000256" key="1">
    <source>
        <dbReference type="SAM" id="Phobius"/>
    </source>
</evidence>
<feature type="transmembrane region" description="Helical" evidence="1">
    <location>
        <begin position="341"/>
        <end position="361"/>
    </location>
</feature>
<evidence type="ECO:0000259" key="2">
    <source>
        <dbReference type="Pfam" id="PF13614"/>
    </source>
</evidence>
<dbReference type="STRING" id="61595.SAMN05421644_11519"/>
<organism evidence="3 4">
    <name type="scientific">Allochromatium warmingii</name>
    <name type="common">Chromatium warmingii</name>
    <dbReference type="NCBI Taxonomy" id="61595"/>
    <lineage>
        <taxon>Bacteria</taxon>
        <taxon>Pseudomonadati</taxon>
        <taxon>Pseudomonadota</taxon>
        <taxon>Gammaproteobacteria</taxon>
        <taxon>Chromatiales</taxon>
        <taxon>Chromatiaceae</taxon>
        <taxon>Allochromatium</taxon>
    </lineage>
</organism>
<dbReference type="Gene3D" id="3.40.50.300">
    <property type="entry name" value="P-loop containing nucleotide triphosphate hydrolases"/>
    <property type="match status" value="1"/>
</dbReference>
<dbReference type="AlphaFoldDB" id="A0A1H3EXF4"/>
<keyword evidence="1" id="KW-1133">Transmembrane helix</keyword>
<dbReference type="PANTHER" id="PTHR13696">
    <property type="entry name" value="P-LOOP CONTAINING NUCLEOSIDE TRIPHOSPHATE HYDROLASE"/>
    <property type="match status" value="1"/>
</dbReference>
<proteinExistence type="predicted"/>
<evidence type="ECO:0000313" key="3">
    <source>
        <dbReference type="EMBL" id="SDX83275.1"/>
    </source>
</evidence>
<keyword evidence="1" id="KW-0472">Membrane</keyword>
<protein>
    <submittedName>
        <fullName evidence="3">Chromosome partitioning protein</fullName>
    </submittedName>
</protein>
<reference evidence="4" key="1">
    <citation type="submission" date="2016-10" db="EMBL/GenBank/DDBJ databases">
        <authorList>
            <person name="Varghese N."/>
            <person name="Submissions S."/>
        </authorList>
    </citation>
    <scope>NUCLEOTIDE SEQUENCE [LARGE SCALE GENOMIC DNA]</scope>
    <source>
        <strain evidence="4">DSM 173</strain>
    </source>
</reference>
<gene>
    <name evidence="3" type="ORF">SAMN05421644_11519</name>
</gene>
<dbReference type="SUPFAM" id="SSF52540">
    <property type="entry name" value="P-loop containing nucleoside triphosphate hydrolases"/>
    <property type="match status" value="1"/>
</dbReference>
<dbReference type="CDD" id="cd02042">
    <property type="entry name" value="ParAB_family"/>
    <property type="match status" value="1"/>
</dbReference>
<dbReference type="EMBL" id="FNOW01000015">
    <property type="protein sequence ID" value="SDX83275.1"/>
    <property type="molecule type" value="Genomic_DNA"/>
</dbReference>